<accession>A0A6M0SF49</accession>
<gene>
    <name evidence="2" type="ORF">D0962_31090</name>
</gene>
<evidence type="ECO:0000313" key="3">
    <source>
        <dbReference type="Proteomes" id="UP000473574"/>
    </source>
</evidence>
<dbReference type="GO" id="GO:0016740">
    <property type="term" value="F:transferase activity"/>
    <property type="evidence" value="ECO:0007669"/>
    <property type="project" value="UniProtKB-KW"/>
</dbReference>
<dbReference type="Gene3D" id="3.90.550.10">
    <property type="entry name" value="Spore Coat Polysaccharide Biosynthesis Protein SpsA, Chain A"/>
    <property type="match status" value="1"/>
</dbReference>
<dbReference type="PANTHER" id="PTHR43685">
    <property type="entry name" value="GLYCOSYLTRANSFERASE"/>
    <property type="match status" value="1"/>
</dbReference>
<dbReference type="EMBL" id="QZCE01000002">
    <property type="protein sequence ID" value="NEZ67148.1"/>
    <property type="molecule type" value="Genomic_DNA"/>
</dbReference>
<organism evidence="2 3">
    <name type="scientific">Adonisia turfae CCMR0082</name>
    <dbReference type="NCBI Taxonomy" id="2304604"/>
    <lineage>
        <taxon>Bacteria</taxon>
        <taxon>Bacillati</taxon>
        <taxon>Cyanobacteriota</taxon>
        <taxon>Adonisia</taxon>
        <taxon>Adonisia turfae</taxon>
    </lineage>
</organism>
<evidence type="ECO:0000313" key="2">
    <source>
        <dbReference type="EMBL" id="NEZ67148.1"/>
    </source>
</evidence>
<feature type="domain" description="Glycosyltransferase 2-like" evidence="1">
    <location>
        <begin position="5"/>
        <end position="132"/>
    </location>
</feature>
<dbReference type="InterPro" id="IPR029044">
    <property type="entry name" value="Nucleotide-diphossugar_trans"/>
</dbReference>
<protein>
    <submittedName>
        <fullName evidence="2">Glycosyltransferase</fullName>
    </submittedName>
</protein>
<dbReference type="InterPro" id="IPR050834">
    <property type="entry name" value="Glycosyltransf_2"/>
</dbReference>
<sequence>MPFVSIIIPVFNDNRSLRICLDALNTQTYPKDKYEVIVIDNNSQEIVSDVTNDFEQVTLAHESRPGSYIARNKGLSLAKGNVIAFTDADCVPTPTWLENGVAALLSEPNVGLVAGHIDLFAEDPDNPNPFELYEMLALGFPQDQFLENGQFGVTANLFTFSHVIEAVGDFDKTLKSGGDKQWGQRVFKAGYKQLYGKDACVKHPTRNTWDDLYKRCTRIMGGRYDAIKTSKTTQLALLIDFISFLKPPVRFFIRTWQDKRLRTPRQKFQFTTVMLRLRGAAIKERMRLQFGGGISERG</sequence>
<dbReference type="InterPro" id="IPR001173">
    <property type="entry name" value="Glyco_trans_2-like"/>
</dbReference>
<dbReference type="AlphaFoldDB" id="A0A6M0SF49"/>
<proteinExistence type="predicted"/>
<dbReference type="PANTHER" id="PTHR43685:SF2">
    <property type="entry name" value="GLYCOSYLTRANSFERASE 2-LIKE DOMAIN-CONTAINING PROTEIN"/>
    <property type="match status" value="1"/>
</dbReference>
<dbReference type="Pfam" id="PF00535">
    <property type="entry name" value="Glycos_transf_2"/>
    <property type="match status" value="1"/>
</dbReference>
<reference evidence="2 3" key="1">
    <citation type="journal article" date="2020" name="Microb. Ecol.">
        <title>Ecogenomics of the Marine Benthic Filamentous Cyanobacterium Adonisia.</title>
        <authorList>
            <person name="Walter J.M."/>
            <person name="Coutinho F.H."/>
            <person name="Leomil L."/>
            <person name="Hargreaves P.I."/>
            <person name="Campeao M.E."/>
            <person name="Vieira V.V."/>
            <person name="Silva B.S."/>
            <person name="Fistarol G.O."/>
            <person name="Salomon P.S."/>
            <person name="Sawabe T."/>
            <person name="Mino S."/>
            <person name="Hosokawa M."/>
            <person name="Miyashita H."/>
            <person name="Maruyama F."/>
            <person name="van Verk M.C."/>
            <person name="Dutilh B.E."/>
            <person name="Thompson C.C."/>
            <person name="Thompson F.L."/>
        </authorList>
    </citation>
    <scope>NUCLEOTIDE SEQUENCE [LARGE SCALE GENOMIC DNA]</scope>
    <source>
        <strain evidence="2 3">CCMR0082</strain>
    </source>
</reference>
<name>A0A6M0SF49_9CYAN</name>
<comment type="caution">
    <text evidence="2">The sequence shown here is derived from an EMBL/GenBank/DDBJ whole genome shotgun (WGS) entry which is preliminary data.</text>
</comment>
<evidence type="ECO:0000259" key="1">
    <source>
        <dbReference type="Pfam" id="PF00535"/>
    </source>
</evidence>
<dbReference type="Proteomes" id="UP000473574">
    <property type="component" value="Unassembled WGS sequence"/>
</dbReference>
<dbReference type="SUPFAM" id="SSF53448">
    <property type="entry name" value="Nucleotide-diphospho-sugar transferases"/>
    <property type="match status" value="1"/>
</dbReference>
<keyword evidence="2" id="KW-0808">Transferase</keyword>